<dbReference type="InterPro" id="IPR052608">
    <property type="entry name" value="U-box_domain_protein"/>
</dbReference>
<dbReference type="AlphaFoldDB" id="A0A8S9KF17"/>
<gene>
    <name evidence="1" type="ORF">F2Q70_00045535</name>
</gene>
<organism evidence="1">
    <name type="scientific">Brassica cretica</name>
    <name type="common">Mustard</name>
    <dbReference type="NCBI Taxonomy" id="69181"/>
    <lineage>
        <taxon>Eukaryota</taxon>
        <taxon>Viridiplantae</taxon>
        <taxon>Streptophyta</taxon>
        <taxon>Embryophyta</taxon>
        <taxon>Tracheophyta</taxon>
        <taxon>Spermatophyta</taxon>
        <taxon>Magnoliopsida</taxon>
        <taxon>eudicotyledons</taxon>
        <taxon>Gunneridae</taxon>
        <taxon>Pentapetalae</taxon>
        <taxon>rosids</taxon>
        <taxon>malvids</taxon>
        <taxon>Brassicales</taxon>
        <taxon>Brassicaceae</taxon>
        <taxon>Brassiceae</taxon>
        <taxon>Brassica</taxon>
    </lineage>
</organism>
<name>A0A8S9KF17_BRACR</name>
<sequence>MVERILRIEDIARELGEEQNVTAALVDAFQNADFKTKQIAENALRHIDKIPNFSGIFAPTLANK</sequence>
<evidence type="ECO:0000313" key="1">
    <source>
        <dbReference type="EMBL" id="KAF2592622.1"/>
    </source>
</evidence>
<dbReference type="PANTHER" id="PTHR45958">
    <property type="entry name" value="RING-TYPE E3 UBIQUITIN TRANSFERASE"/>
    <property type="match status" value="1"/>
</dbReference>
<protein>
    <submittedName>
        <fullName evidence="1">Uncharacterized protein</fullName>
    </submittedName>
</protein>
<accession>A0A8S9KF17</accession>
<reference evidence="1" key="1">
    <citation type="submission" date="2019-12" db="EMBL/GenBank/DDBJ databases">
        <title>Genome sequencing and annotation of Brassica cretica.</title>
        <authorList>
            <person name="Studholme D.J."/>
            <person name="Sarris P.F."/>
        </authorList>
    </citation>
    <scope>NUCLEOTIDE SEQUENCE</scope>
    <source>
        <strain evidence="1">PFS-102/07</strain>
        <tissue evidence="1">Leaf</tissue>
    </source>
</reference>
<proteinExistence type="predicted"/>
<comment type="caution">
    <text evidence="1">The sequence shown here is derived from an EMBL/GenBank/DDBJ whole genome shotgun (WGS) entry which is preliminary data.</text>
</comment>
<dbReference type="EMBL" id="QGKY02000164">
    <property type="protein sequence ID" value="KAF2592622.1"/>
    <property type="molecule type" value="Genomic_DNA"/>
</dbReference>
<dbReference type="PANTHER" id="PTHR45958:SF6">
    <property type="entry name" value="U-BOX DOMAIN-CONTAINING PROTEIN 43"/>
    <property type="match status" value="1"/>
</dbReference>